<keyword evidence="13" id="KW-1185">Reference proteome</keyword>
<gene>
    <name evidence="12" type="primary">ltrA_1</name>
    <name evidence="11" type="synonym">ltrA</name>
    <name evidence="12" type="ORF">BWLFYP14_00066</name>
    <name evidence="11" type="ORF">GT712_13155</name>
</gene>
<dbReference type="PANTHER" id="PTHR34047:SF3">
    <property type="entry name" value="BLR2052 PROTEIN"/>
    <property type="match status" value="1"/>
</dbReference>
<dbReference type="EC" id="2.7.7.49" evidence="1"/>
<sequence>MSEAKQFDISKKAVIAAFQAVKENAGSYGADEQTIKEFEEHLNNNLYKLWNRMASGSYFPKPVRAVAIPKKNGGIRILGIPTVEDRIAQMVAKMYFEPLVEPMFYNDSYGYRPNKSAIQAVGQARERCFKRDWVLELDIKGLFDNIKHGYLMYMVEKHTQIKWLILYIKRWLTVPFIMSDGSVAERRSGTPQGGVISPVLANLFLHYVFDDFMTKAYPNIWWERYADDGVLHCQSYKQAAFIKQKLEERFQQFGLELNKEKTRIVYCKDNRRPQNYSCTQFTFLGYTFRPRLNKNKEGKFFVGFTPAVSEKAKTAMKQKIREWKIQLKADLSLKDIGNMINKVVQGWINYYTHYYKSEFYEVLRYINQCLIKWVRRSYKKKNTRSRAEHWLGAVARRDRNLFAHWKFGILPSVGEGAV</sequence>
<dbReference type="InterPro" id="IPR000123">
    <property type="entry name" value="Reverse_transcriptase_msDNA"/>
</dbReference>
<dbReference type="EMBL" id="WWVF01000026">
    <property type="protein sequence ID" value="MZS89994.1"/>
    <property type="molecule type" value="Genomic_DNA"/>
</dbReference>
<evidence type="ECO:0000313" key="12">
    <source>
        <dbReference type="EMBL" id="VUX64614.1"/>
    </source>
</evidence>
<dbReference type="InterPro" id="IPR043502">
    <property type="entry name" value="DNA/RNA_pol_sf"/>
</dbReference>
<evidence type="ECO:0000256" key="9">
    <source>
        <dbReference type="ARBA" id="ARBA00048173"/>
    </source>
</evidence>
<dbReference type="RefSeq" id="WP_022380659.1">
    <property type="nucleotide sequence ID" value="NZ_BTHH01000062.1"/>
</dbReference>
<feature type="domain" description="Reverse transcriptase" evidence="10">
    <location>
        <begin position="49"/>
        <end position="288"/>
    </location>
</feature>
<organism evidence="12 13">
    <name type="scientific">Blautia wexlerae</name>
    <dbReference type="NCBI Taxonomy" id="418240"/>
    <lineage>
        <taxon>Bacteria</taxon>
        <taxon>Bacillati</taxon>
        <taxon>Bacillota</taxon>
        <taxon>Clostridia</taxon>
        <taxon>Lachnospirales</taxon>
        <taxon>Lachnospiraceae</taxon>
        <taxon>Blautia</taxon>
    </lineage>
</organism>
<dbReference type="Proteomes" id="UP000477156">
    <property type="component" value="Unassembled WGS sequence"/>
</dbReference>
<keyword evidence="2 11" id="KW-0808">Transferase</keyword>
<dbReference type="InterPro" id="IPR000477">
    <property type="entry name" value="RT_dom"/>
</dbReference>
<dbReference type="CDD" id="cd01651">
    <property type="entry name" value="RT_G2_intron"/>
    <property type="match status" value="1"/>
</dbReference>
<dbReference type="GO" id="GO:0003964">
    <property type="term" value="F:RNA-directed DNA polymerase activity"/>
    <property type="evidence" value="ECO:0007669"/>
    <property type="project" value="UniProtKB-KW"/>
</dbReference>
<dbReference type="Pfam" id="PF08388">
    <property type="entry name" value="GIIM"/>
    <property type="match status" value="1"/>
</dbReference>
<dbReference type="SUPFAM" id="SSF56672">
    <property type="entry name" value="DNA/RNA polymerases"/>
    <property type="match status" value="1"/>
</dbReference>
<dbReference type="PROSITE" id="PS50878">
    <property type="entry name" value="RT_POL"/>
    <property type="match status" value="1"/>
</dbReference>
<comment type="catalytic activity">
    <reaction evidence="9">
        <text>DNA(n) + a 2'-deoxyribonucleoside 5'-triphosphate = DNA(n+1) + diphosphate</text>
        <dbReference type="Rhea" id="RHEA:22508"/>
        <dbReference type="Rhea" id="RHEA-COMP:17339"/>
        <dbReference type="Rhea" id="RHEA-COMP:17340"/>
        <dbReference type="ChEBI" id="CHEBI:33019"/>
        <dbReference type="ChEBI" id="CHEBI:61560"/>
        <dbReference type="ChEBI" id="CHEBI:173112"/>
        <dbReference type="EC" id="2.7.7.49"/>
    </reaction>
</comment>
<evidence type="ECO:0000313" key="13">
    <source>
        <dbReference type="Proteomes" id="UP000366766"/>
    </source>
</evidence>
<evidence type="ECO:0000256" key="8">
    <source>
        <dbReference type="ARBA" id="ARBA00034120"/>
    </source>
</evidence>
<keyword evidence="7" id="KW-0051">Antiviral defense</keyword>
<protein>
    <recommendedName>
        <fullName evidence="1">RNA-directed DNA polymerase</fullName>
        <ecNumber evidence="1">2.7.7.49</ecNumber>
    </recommendedName>
</protein>
<dbReference type="Proteomes" id="UP000366766">
    <property type="component" value="Unassembled WGS sequence"/>
</dbReference>
<keyword evidence="6 11" id="KW-0695">RNA-directed DNA polymerase</keyword>
<evidence type="ECO:0000256" key="2">
    <source>
        <dbReference type="ARBA" id="ARBA00022679"/>
    </source>
</evidence>
<dbReference type="PANTHER" id="PTHR34047">
    <property type="entry name" value="NUCLEAR INTRON MATURASE 1, MITOCHONDRIAL-RELATED"/>
    <property type="match status" value="1"/>
</dbReference>
<dbReference type="InterPro" id="IPR030931">
    <property type="entry name" value="Group_II_RT_mat"/>
</dbReference>
<dbReference type="InterPro" id="IPR051083">
    <property type="entry name" value="GrpII_Intron_Splice-Mob/Def"/>
</dbReference>
<dbReference type="PRINTS" id="PR00866">
    <property type="entry name" value="RNADNAPOLMS"/>
</dbReference>
<dbReference type="AlphaFoldDB" id="A0A564WRH5"/>
<reference evidence="12 13" key="2">
    <citation type="submission" date="2019-07" db="EMBL/GenBank/DDBJ databases">
        <authorList>
            <person name="Chang H.-W."/>
            <person name="Raman A."/>
            <person name="Venkatesh S."/>
            <person name="Gehrig J."/>
        </authorList>
    </citation>
    <scope>NUCLEOTIDE SEQUENCE [LARGE SCALE GENOMIC DNA]</scope>
    <source>
        <strain evidence="12">Blautia_wexlerae_LFYP_14</strain>
    </source>
</reference>
<keyword evidence="4" id="KW-0479">Metal-binding</keyword>
<evidence type="ECO:0000313" key="14">
    <source>
        <dbReference type="Proteomes" id="UP000477156"/>
    </source>
</evidence>
<reference evidence="11 14" key="1">
    <citation type="journal article" date="2019" name="Nat. Med.">
        <title>A library of human gut bacterial isolates paired with longitudinal multiomics data enables mechanistic microbiome research.</title>
        <authorList>
            <person name="Poyet M."/>
            <person name="Groussin M."/>
            <person name="Gibbons S.M."/>
            <person name="Avila-Pacheco J."/>
            <person name="Jiang X."/>
            <person name="Kearney S.M."/>
            <person name="Perrotta A.R."/>
            <person name="Berdy B."/>
            <person name="Zhao S."/>
            <person name="Lieberman T.D."/>
            <person name="Swanson P.K."/>
            <person name="Smith M."/>
            <person name="Roesemann S."/>
            <person name="Alexander J.E."/>
            <person name="Rich S.A."/>
            <person name="Livny J."/>
            <person name="Vlamakis H."/>
            <person name="Clish C."/>
            <person name="Bullock K."/>
            <person name="Deik A."/>
            <person name="Scott J."/>
            <person name="Pierce K.A."/>
            <person name="Xavier R.J."/>
            <person name="Alm E.J."/>
        </authorList>
    </citation>
    <scope>NUCLEOTIDE SEQUENCE [LARGE SCALE GENOMIC DNA]</scope>
    <source>
        <strain evidence="11 14">BIOML-A12</strain>
    </source>
</reference>
<dbReference type="NCBIfam" id="TIGR04416">
    <property type="entry name" value="group_II_RT_mat"/>
    <property type="match status" value="1"/>
</dbReference>
<dbReference type="GO" id="GO:0051607">
    <property type="term" value="P:defense response to virus"/>
    <property type="evidence" value="ECO:0007669"/>
    <property type="project" value="UniProtKB-KW"/>
</dbReference>
<evidence type="ECO:0000256" key="6">
    <source>
        <dbReference type="ARBA" id="ARBA00022918"/>
    </source>
</evidence>
<dbReference type="EMBL" id="CABHOF010000034">
    <property type="protein sequence ID" value="VUX64614.1"/>
    <property type="molecule type" value="Genomic_DNA"/>
</dbReference>
<evidence type="ECO:0000259" key="10">
    <source>
        <dbReference type="PROSITE" id="PS50878"/>
    </source>
</evidence>
<name>A0A564WRH5_9FIRM</name>
<evidence type="ECO:0000256" key="5">
    <source>
        <dbReference type="ARBA" id="ARBA00022842"/>
    </source>
</evidence>
<evidence type="ECO:0000256" key="1">
    <source>
        <dbReference type="ARBA" id="ARBA00012493"/>
    </source>
</evidence>
<keyword evidence="5" id="KW-0460">Magnesium</keyword>
<proteinExistence type="inferred from homology"/>
<keyword evidence="3 11" id="KW-0548">Nucleotidyltransferase</keyword>
<evidence type="ECO:0000256" key="7">
    <source>
        <dbReference type="ARBA" id="ARBA00023118"/>
    </source>
</evidence>
<dbReference type="GO" id="GO:0003723">
    <property type="term" value="F:RNA binding"/>
    <property type="evidence" value="ECO:0007669"/>
    <property type="project" value="InterPro"/>
</dbReference>
<evidence type="ECO:0000313" key="11">
    <source>
        <dbReference type="EMBL" id="MZS89994.1"/>
    </source>
</evidence>
<accession>A0A564WRH5</accession>
<comment type="similarity">
    <text evidence="8">Belongs to the bacterial reverse transcriptase family.</text>
</comment>
<dbReference type="GO" id="GO:0046872">
    <property type="term" value="F:metal ion binding"/>
    <property type="evidence" value="ECO:0007669"/>
    <property type="project" value="UniProtKB-KW"/>
</dbReference>
<dbReference type="InterPro" id="IPR013597">
    <property type="entry name" value="Mat_intron_G2"/>
</dbReference>
<evidence type="ECO:0000256" key="3">
    <source>
        <dbReference type="ARBA" id="ARBA00022695"/>
    </source>
</evidence>
<evidence type="ECO:0000256" key="4">
    <source>
        <dbReference type="ARBA" id="ARBA00022723"/>
    </source>
</evidence>
<dbReference type="Pfam" id="PF00078">
    <property type="entry name" value="RVT_1"/>
    <property type="match status" value="1"/>
</dbReference>